<reference evidence="6 7" key="1">
    <citation type="submission" date="2020-02" db="EMBL/GenBank/DDBJ databases">
        <title>Plant-Promoting Endophytic Bacterium Rhizobium oryzihabitans sp. nov., Isolated from the Root of Rice.</title>
        <authorList>
            <person name="zhao J."/>
            <person name="Zhang G."/>
        </authorList>
    </citation>
    <scope>NUCLEOTIDE SEQUENCE [LARGE SCALE GENOMIC DNA]</scope>
    <source>
        <strain evidence="6 7">M15</strain>
        <plasmid evidence="6 7">p7</plasmid>
    </source>
</reference>
<geneLocation type="plasmid" evidence="6 7">
    <name>p7</name>
</geneLocation>
<dbReference type="PANTHER" id="PTHR11552">
    <property type="entry name" value="GLUCOSE-METHANOL-CHOLINE GMC OXIDOREDUCTASE"/>
    <property type="match status" value="1"/>
</dbReference>
<evidence type="ECO:0000259" key="5">
    <source>
        <dbReference type="Pfam" id="PF00732"/>
    </source>
</evidence>
<organism evidence="6 7">
    <name type="scientific">Rhizobium oryzihabitans</name>
    <dbReference type="NCBI Taxonomy" id="2267833"/>
    <lineage>
        <taxon>Bacteria</taxon>
        <taxon>Pseudomonadati</taxon>
        <taxon>Pseudomonadota</taxon>
        <taxon>Alphaproteobacteria</taxon>
        <taxon>Hyphomicrobiales</taxon>
        <taxon>Rhizobiaceae</taxon>
        <taxon>Rhizobium/Agrobacterium group</taxon>
        <taxon>Rhizobium</taxon>
    </lineage>
</organism>
<evidence type="ECO:0000313" key="7">
    <source>
        <dbReference type="Proteomes" id="UP000464865"/>
    </source>
</evidence>
<keyword evidence="7" id="KW-1185">Reference proteome</keyword>
<dbReference type="InterPro" id="IPR036188">
    <property type="entry name" value="FAD/NAD-bd_sf"/>
</dbReference>
<dbReference type="KEGG" id="roy:G3A56_27960"/>
<dbReference type="EMBL" id="CP048639">
    <property type="protein sequence ID" value="QIB41618.1"/>
    <property type="molecule type" value="Genomic_DNA"/>
</dbReference>
<keyword evidence="6" id="KW-0614">Plasmid</keyword>
<dbReference type="RefSeq" id="WP_164057013.1">
    <property type="nucleotide sequence ID" value="NZ_CP048639.1"/>
</dbReference>
<protein>
    <recommendedName>
        <fullName evidence="5">Glucose-methanol-choline oxidoreductase N-terminal domain-containing protein</fullName>
    </recommendedName>
</protein>
<dbReference type="InterPro" id="IPR012132">
    <property type="entry name" value="GMC_OxRdtase"/>
</dbReference>
<feature type="domain" description="Glucose-methanol-choline oxidoreductase N-terminal" evidence="5">
    <location>
        <begin position="17"/>
        <end position="112"/>
    </location>
</feature>
<evidence type="ECO:0000256" key="1">
    <source>
        <dbReference type="ARBA" id="ARBA00001974"/>
    </source>
</evidence>
<evidence type="ECO:0000256" key="4">
    <source>
        <dbReference type="ARBA" id="ARBA00022827"/>
    </source>
</evidence>
<dbReference type="AlphaFoldDB" id="A0A7L5BRU5"/>
<sequence>MPCRKPALRGLSCCRQDFGLPLSTDQNGFQQEGVNRAQASVRNGVRESTAVAYLRPAEGGANLAIVTGATVTRLIMDGSTIQGVEYEIGGVVKKAMAGKEVVLSAGAFDTPRY</sequence>
<gene>
    <name evidence="6" type="ORF">G3A56_27960</name>
</gene>
<name>A0A7L5BRU5_9HYPH</name>
<dbReference type="GO" id="GO:0050660">
    <property type="term" value="F:flavin adenine dinucleotide binding"/>
    <property type="evidence" value="ECO:0007669"/>
    <property type="project" value="InterPro"/>
</dbReference>
<evidence type="ECO:0000256" key="2">
    <source>
        <dbReference type="ARBA" id="ARBA00010790"/>
    </source>
</evidence>
<evidence type="ECO:0000313" key="6">
    <source>
        <dbReference type="EMBL" id="QIB41618.1"/>
    </source>
</evidence>
<comment type="cofactor">
    <cofactor evidence="1">
        <name>FAD</name>
        <dbReference type="ChEBI" id="CHEBI:57692"/>
    </cofactor>
</comment>
<keyword evidence="3" id="KW-0285">Flavoprotein</keyword>
<dbReference type="Gene3D" id="3.30.560.10">
    <property type="entry name" value="Glucose Oxidase, domain 3"/>
    <property type="match status" value="1"/>
</dbReference>
<dbReference type="GO" id="GO:0016614">
    <property type="term" value="F:oxidoreductase activity, acting on CH-OH group of donors"/>
    <property type="evidence" value="ECO:0007669"/>
    <property type="project" value="InterPro"/>
</dbReference>
<keyword evidence="4" id="KW-0274">FAD</keyword>
<dbReference type="Pfam" id="PF00732">
    <property type="entry name" value="GMC_oxred_N"/>
    <property type="match status" value="1"/>
</dbReference>
<dbReference type="SUPFAM" id="SSF51905">
    <property type="entry name" value="FAD/NAD(P)-binding domain"/>
    <property type="match status" value="1"/>
</dbReference>
<dbReference type="Gene3D" id="3.50.50.60">
    <property type="entry name" value="FAD/NAD(P)-binding domain"/>
    <property type="match status" value="1"/>
</dbReference>
<dbReference type="Proteomes" id="UP000464865">
    <property type="component" value="Plasmid p7"/>
</dbReference>
<accession>A0A7L5BRU5</accession>
<evidence type="ECO:0000256" key="3">
    <source>
        <dbReference type="ARBA" id="ARBA00022630"/>
    </source>
</evidence>
<dbReference type="PANTHER" id="PTHR11552:SF147">
    <property type="entry name" value="CHOLINE DEHYDROGENASE, MITOCHONDRIAL"/>
    <property type="match status" value="1"/>
</dbReference>
<comment type="similarity">
    <text evidence="2">Belongs to the GMC oxidoreductase family.</text>
</comment>
<dbReference type="InterPro" id="IPR000172">
    <property type="entry name" value="GMC_OxRdtase_N"/>
</dbReference>
<proteinExistence type="inferred from homology"/>